<dbReference type="RefSeq" id="WP_024775801.1">
    <property type="nucleotide sequence ID" value="NZ_CP043857.1"/>
</dbReference>
<keyword evidence="4" id="KW-1185">Reference proteome</keyword>
<reference evidence="2 5" key="2">
    <citation type="submission" date="2020-05" db="EMBL/GenBank/DDBJ databases">
        <title>Complete genome sequencing of Campylobacter and Arcobacter type strains.</title>
        <authorList>
            <person name="Miller W.G."/>
            <person name="Yee E."/>
        </authorList>
    </citation>
    <scope>NUCLEOTIDE SEQUENCE [LARGE SCALE GENOMIC DNA]</scope>
    <source>
        <strain evidence="2 5">LMG 21996</strain>
    </source>
</reference>
<evidence type="ECO:0000313" key="5">
    <source>
        <dbReference type="Proteomes" id="UP000509513"/>
    </source>
</evidence>
<dbReference type="STRING" id="1442598.GCA_000522465_01724"/>
<dbReference type="Gene3D" id="2.40.10.350">
    <property type="entry name" value="Rod shape-determining protein MreC, domain 2"/>
    <property type="match status" value="1"/>
</dbReference>
<gene>
    <name evidence="2" type="primary">mreC</name>
    <name evidence="2" type="ORF">ACBT_0379</name>
    <name evidence="3" type="ORF">FE247_00255</name>
</gene>
<evidence type="ECO:0000259" key="1">
    <source>
        <dbReference type="Pfam" id="PF04085"/>
    </source>
</evidence>
<sequence>MRKLIFVAFFIIAILSYIFKVDELIVKNFTFLSDIKTFYVKNVLDVSSLFDKYFNQAKTIEKLKQENKELRDYKVLYDIAKQELAVKDEFLKNLNVPQTTSHVELVKVISYLSFNDFTKVSLAKDLQSDKILGLISDNFAAGIVVNQQNRAIGLLNGNKDCSYSVFIGEQKSPGIIMAGENEDSLQIKFIPVLAEIKEGDEVITSGMDNIFYEGLKVGVVTEVINLADMRIAKVKPYINASKKRYFYLYGSQAPEKMTNN</sequence>
<evidence type="ECO:0000313" key="2">
    <source>
        <dbReference type="EMBL" id="QKJ26347.1"/>
    </source>
</evidence>
<proteinExistence type="predicted"/>
<dbReference type="KEGG" id="acib:ACBT_0379"/>
<dbReference type="AlphaFoldDB" id="A0A5J6RE73"/>
<dbReference type="GO" id="GO:0005886">
    <property type="term" value="C:plasma membrane"/>
    <property type="evidence" value="ECO:0007669"/>
    <property type="project" value="TreeGrafter"/>
</dbReference>
<feature type="domain" description="Rod shape-determining protein MreC beta-barrel core" evidence="1">
    <location>
        <begin position="148"/>
        <end position="248"/>
    </location>
</feature>
<dbReference type="InterPro" id="IPR007221">
    <property type="entry name" value="MreC"/>
</dbReference>
<protein>
    <submittedName>
        <fullName evidence="2">Rod shape-determining protein MreC</fullName>
    </submittedName>
</protein>
<dbReference type="GO" id="GO:0008360">
    <property type="term" value="P:regulation of cell shape"/>
    <property type="evidence" value="ECO:0007669"/>
    <property type="project" value="InterPro"/>
</dbReference>
<dbReference type="EMBL" id="VBUC01000001">
    <property type="protein sequence ID" value="TLT01838.1"/>
    <property type="molecule type" value="Genomic_DNA"/>
</dbReference>
<organism evidence="2 5">
    <name type="scientific">Aliarcobacter cibarius</name>
    <dbReference type="NCBI Taxonomy" id="255507"/>
    <lineage>
        <taxon>Bacteria</taxon>
        <taxon>Pseudomonadati</taxon>
        <taxon>Campylobacterota</taxon>
        <taxon>Epsilonproteobacteria</taxon>
        <taxon>Campylobacterales</taxon>
        <taxon>Arcobacteraceae</taxon>
        <taxon>Aliarcobacter</taxon>
    </lineage>
</organism>
<dbReference type="PANTHER" id="PTHR34138:SF1">
    <property type="entry name" value="CELL SHAPE-DETERMINING PROTEIN MREC"/>
    <property type="match status" value="1"/>
</dbReference>
<reference evidence="3 4" key="1">
    <citation type="submission" date="2019-05" db="EMBL/GenBank/DDBJ databases">
        <title>Arcobacter cibarius and Arcobacter thereius providing challenges in identification an antibiotic susceptibility and Quinolone resistance.</title>
        <authorList>
            <person name="Busch A."/>
            <person name="Hanel I."/>
            <person name="Hotzel H."/>
            <person name="Tomaso H."/>
        </authorList>
    </citation>
    <scope>NUCLEOTIDE SEQUENCE [LARGE SCALE GENOMIC DNA]</scope>
    <source>
        <strain evidence="3 4">16CS0831-2</strain>
    </source>
</reference>
<dbReference type="EMBL" id="CP054051">
    <property type="protein sequence ID" value="QKJ26347.1"/>
    <property type="molecule type" value="Genomic_DNA"/>
</dbReference>
<dbReference type="Proteomes" id="UP000509513">
    <property type="component" value="Chromosome"/>
</dbReference>
<dbReference type="InterPro" id="IPR055342">
    <property type="entry name" value="MreC_beta-barrel_core"/>
</dbReference>
<name>A0A5J6RE73_9BACT</name>
<evidence type="ECO:0000313" key="4">
    <source>
        <dbReference type="Proteomes" id="UP000305417"/>
    </source>
</evidence>
<dbReference type="Pfam" id="PF04085">
    <property type="entry name" value="MreC"/>
    <property type="match status" value="1"/>
</dbReference>
<dbReference type="InterPro" id="IPR042175">
    <property type="entry name" value="Cell/Rod_MreC_2"/>
</dbReference>
<accession>A0A5J6RE73</accession>
<evidence type="ECO:0000313" key="3">
    <source>
        <dbReference type="EMBL" id="TLT01838.1"/>
    </source>
</evidence>
<dbReference type="OrthoDB" id="5372414at2"/>
<dbReference type="Proteomes" id="UP000305417">
    <property type="component" value="Unassembled WGS sequence"/>
</dbReference>
<dbReference type="NCBIfam" id="NF010507">
    <property type="entry name" value="PRK13922.10-6"/>
    <property type="match status" value="1"/>
</dbReference>
<dbReference type="PANTHER" id="PTHR34138">
    <property type="entry name" value="CELL SHAPE-DETERMINING PROTEIN MREC"/>
    <property type="match status" value="1"/>
</dbReference>